<feature type="domain" description="MPN" evidence="3">
    <location>
        <begin position="6"/>
        <end position="141"/>
    </location>
</feature>
<proteinExistence type="evidence at transcript level"/>
<dbReference type="PANTHER" id="PTHR12941:SF10">
    <property type="entry name" value="ER MEMBRANE PROTEIN COMPLEX SUBUNIT 8_9 HOMOLOG"/>
    <property type="match status" value="1"/>
</dbReference>
<reference evidence="4" key="1">
    <citation type="submission" date="2020-04" db="EMBL/GenBank/DDBJ databases">
        <authorList>
            <person name="Neveu A P."/>
        </authorList>
    </citation>
    <scope>NUCLEOTIDE SEQUENCE</scope>
    <source>
        <tissue evidence="4">Whole embryo</tissue>
    </source>
</reference>
<dbReference type="PROSITE" id="PS50249">
    <property type="entry name" value="MPN"/>
    <property type="match status" value="1"/>
</dbReference>
<dbReference type="AlphaFoldDB" id="A0A6F9DCH3"/>
<dbReference type="InterPro" id="IPR037518">
    <property type="entry name" value="MPN"/>
</dbReference>
<dbReference type="GO" id="GO:0072546">
    <property type="term" value="C:EMC complex"/>
    <property type="evidence" value="ECO:0007669"/>
    <property type="project" value="InterPro"/>
</dbReference>
<dbReference type="InterPro" id="IPR005366">
    <property type="entry name" value="EMC8/9"/>
</dbReference>
<sequence length="198" mass="22687">MSLKSIEISCQAFTKLQLHLAKYPHCSVNGLMLACQKKLASEKIVHIVDIIPMFHQCLQLSPMLEIALMHVDSHCDMNNLCIAGYYEAQENLKASTDPTPFSIRVADKIFANCAEAKLVMIDNTQVPTKQSLVLYEKNPDGKWKKCKTDVKLEENCDEILQPLMDRRIYRDLVDFDNHLDDISQHWLNQPINKLIVMS</sequence>
<organism evidence="4">
    <name type="scientific">Phallusia mammillata</name>
    <dbReference type="NCBI Taxonomy" id="59560"/>
    <lineage>
        <taxon>Eukaryota</taxon>
        <taxon>Metazoa</taxon>
        <taxon>Chordata</taxon>
        <taxon>Tunicata</taxon>
        <taxon>Ascidiacea</taxon>
        <taxon>Phlebobranchia</taxon>
        <taxon>Ascidiidae</taxon>
        <taxon>Phallusia</taxon>
    </lineage>
</organism>
<protein>
    <submittedName>
        <fullName evidence="4">ER membrane protein complex subunit 8/9 homolog</fullName>
    </submittedName>
</protein>
<accession>A0A6F9DCH3</accession>
<evidence type="ECO:0000256" key="2">
    <source>
        <dbReference type="ARBA" id="ARBA00046436"/>
    </source>
</evidence>
<comment type="similarity">
    <text evidence="1">Belongs to the EMC8/EMC9 family.</text>
</comment>
<dbReference type="Pfam" id="PF03665">
    <property type="entry name" value="UPF0172"/>
    <property type="match status" value="1"/>
</dbReference>
<name>A0A6F9DCH3_9ASCI</name>
<evidence type="ECO:0000256" key="1">
    <source>
        <dbReference type="ARBA" id="ARBA00007461"/>
    </source>
</evidence>
<dbReference type="PROSITE" id="PS51257">
    <property type="entry name" value="PROKAR_LIPOPROTEIN"/>
    <property type="match status" value="1"/>
</dbReference>
<evidence type="ECO:0000313" key="4">
    <source>
        <dbReference type="EMBL" id="CAB3242452.1"/>
    </source>
</evidence>
<comment type="subunit">
    <text evidence="2">Component of the ER membrane protein complex (EMC). EMC8 and EMC9 are mutually exclusive subunits of the EMC complex.</text>
</comment>
<dbReference type="CDD" id="cd08060">
    <property type="entry name" value="MPN_UPF0172"/>
    <property type="match status" value="1"/>
</dbReference>
<evidence type="ECO:0000259" key="3">
    <source>
        <dbReference type="PROSITE" id="PS50249"/>
    </source>
</evidence>
<dbReference type="EMBL" id="LR784848">
    <property type="protein sequence ID" value="CAB3242452.1"/>
    <property type="molecule type" value="mRNA"/>
</dbReference>
<gene>
    <name evidence="4" type="primary">Emc8</name>
</gene>
<dbReference type="PANTHER" id="PTHR12941">
    <property type="entry name" value="ER MEMBRANE PROTEIN COMPLEX"/>
    <property type="match status" value="1"/>
</dbReference>